<feature type="domain" description="Amino acid transporter transmembrane" evidence="7">
    <location>
        <begin position="85"/>
        <end position="467"/>
    </location>
</feature>
<proteinExistence type="predicted"/>
<comment type="subcellular location">
    <subcellularLocation>
        <location evidence="1">Membrane</location>
        <topology evidence="1">Multi-pass membrane protein</topology>
    </subcellularLocation>
</comment>
<keyword evidence="2 6" id="KW-0812">Transmembrane</keyword>
<organism evidence="8 9">
    <name type="scientific">Kingdonia uniflora</name>
    <dbReference type="NCBI Taxonomy" id="39325"/>
    <lineage>
        <taxon>Eukaryota</taxon>
        <taxon>Viridiplantae</taxon>
        <taxon>Streptophyta</taxon>
        <taxon>Embryophyta</taxon>
        <taxon>Tracheophyta</taxon>
        <taxon>Spermatophyta</taxon>
        <taxon>Magnoliopsida</taxon>
        <taxon>Ranunculales</taxon>
        <taxon>Circaeasteraceae</taxon>
        <taxon>Kingdonia</taxon>
    </lineage>
</organism>
<feature type="transmembrane region" description="Helical" evidence="6">
    <location>
        <begin position="117"/>
        <end position="137"/>
    </location>
</feature>
<evidence type="ECO:0000256" key="3">
    <source>
        <dbReference type="ARBA" id="ARBA00022970"/>
    </source>
</evidence>
<accession>A0A7J7N484</accession>
<reference evidence="8 9" key="1">
    <citation type="journal article" date="2020" name="IScience">
        <title>Genome Sequencing of the Endangered Kingdonia uniflora (Circaeasteraceae, Ranunculales) Reveals Potential Mechanisms of Evolutionary Specialization.</title>
        <authorList>
            <person name="Sun Y."/>
            <person name="Deng T."/>
            <person name="Zhang A."/>
            <person name="Moore M.J."/>
            <person name="Landis J.B."/>
            <person name="Lin N."/>
            <person name="Zhang H."/>
            <person name="Zhang X."/>
            <person name="Huang J."/>
            <person name="Zhang X."/>
            <person name="Sun H."/>
            <person name="Wang H."/>
        </authorList>
    </citation>
    <scope>NUCLEOTIDE SEQUENCE [LARGE SCALE GENOMIC DNA]</scope>
    <source>
        <strain evidence="8">TB1705</strain>
        <tissue evidence="8">Leaf</tissue>
    </source>
</reference>
<evidence type="ECO:0000313" key="8">
    <source>
        <dbReference type="EMBL" id="KAF6161842.1"/>
    </source>
</evidence>
<feature type="transmembrane region" description="Helical" evidence="6">
    <location>
        <begin position="92"/>
        <end position="111"/>
    </location>
</feature>
<feature type="transmembrane region" description="Helical" evidence="6">
    <location>
        <begin position="447"/>
        <end position="466"/>
    </location>
</feature>
<feature type="transmembrane region" description="Helical" evidence="6">
    <location>
        <begin position="236"/>
        <end position="259"/>
    </location>
</feature>
<dbReference type="OrthoDB" id="655540at2759"/>
<keyword evidence="3" id="KW-0813">Transport</keyword>
<keyword evidence="4 6" id="KW-1133">Transmembrane helix</keyword>
<comment type="caution">
    <text evidence="8">The sequence shown here is derived from an EMBL/GenBank/DDBJ whole genome shotgun (WGS) entry which is preliminary data.</text>
</comment>
<evidence type="ECO:0000313" key="9">
    <source>
        <dbReference type="Proteomes" id="UP000541444"/>
    </source>
</evidence>
<dbReference type="PANTHER" id="PTHR22950">
    <property type="entry name" value="AMINO ACID TRANSPORTER"/>
    <property type="match status" value="1"/>
</dbReference>
<keyword evidence="9" id="KW-1185">Reference proteome</keyword>
<feature type="transmembrane region" description="Helical" evidence="6">
    <location>
        <begin position="412"/>
        <end position="435"/>
    </location>
</feature>
<feature type="transmembrane region" description="Helical" evidence="6">
    <location>
        <begin position="271"/>
        <end position="292"/>
    </location>
</feature>
<dbReference type="InterPro" id="IPR013057">
    <property type="entry name" value="AA_transpt_TM"/>
</dbReference>
<name>A0A7J7N484_9MAGN</name>
<dbReference type="Pfam" id="PF01490">
    <property type="entry name" value="Aa_trans"/>
    <property type="match status" value="1"/>
</dbReference>
<feature type="transmembrane region" description="Helical" evidence="6">
    <location>
        <begin position="348"/>
        <end position="366"/>
    </location>
</feature>
<dbReference type="PANTHER" id="PTHR22950:SF696">
    <property type="entry name" value="AMINO ACID TRANSPORTER TRANSMEMBRANE DOMAIN-CONTAINING PROTEIN"/>
    <property type="match status" value="1"/>
</dbReference>
<evidence type="ECO:0000259" key="7">
    <source>
        <dbReference type="Pfam" id="PF01490"/>
    </source>
</evidence>
<dbReference type="AlphaFoldDB" id="A0A7J7N484"/>
<keyword evidence="5 6" id="KW-0472">Membrane</keyword>
<evidence type="ECO:0000256" key="5">
    <source>
        <dbReference type="ARBA" id="ARBA00023136"/>
    </source>
</evidence>
<feature type="transmembrane region" description="Helical" evidence="6">
    <location>
        <begin position="304"/>
        <end position="328"/>
    </location>
</feature>
<sequence length="483" mass="52552">MWAGNWRLIHRISGRKSEDLTPHKNQVVSESVHGARLAALELQKKGCDVCVEENTRCKCAAGETDQGLKIVENDVNGGEHHVKANSSFVHSVINMVGMLIGLGQLSTPYALENGGWVSAFLLVSLGVICAYTSHLLGKCLKENSKTRNYSDIGQNAFGMKGRVIATTFIYMEIFMALVSYTISLSDNLTTVFAGTHLSLHWLGLTTSQVLTMIAVIVALPSLWLRDLSSISFLSSGGILMSLLIFTTVSCTAIFGFVKANHSIPVLNLHKIPGISGLYIFSFAGHIVFPDIYKSMKDPSKFTKVSVVSFTLVTALYTTLAFLGAKMFGPEVNSQITLSMPGHLVLTKIALWATVLTPMTKYALEFAPFAMQLEHMLPYSMDSRMRMFIRGSVGSLLLLAILGLALSVPYFQYVLGLTGSLVSIGISIIFPCAFYIKIYWSQISKPVLALNVILIAFGFISGILGTISSSKSLIESIQGAHRSP</sequence>
<dbReference type="GO" id="GO:0005774">
    <property type="term" value="C:vacuolar membrane"/>
    <property type="evidence" value="ECO:0007669"/>
    <property type="project" value="TreeGrafter"/>
</dbReference>
<gene>
    <name evidence="8" type="ORF">GIB67_001140</name>
</gene>
<feature type="transmembrane region" description="Helical" evidence="6">
    <location>
        <begin position="202"/>
        <end position="224"/>
    </location>
</feature>
<evidence type="ECO:0000256" key="4">
    <source>
        <dbReference type="ARBA" id="ARBA00022989"/>
    </source>
</evidence>
<keyword evidence="3" id="KW-0029">Amino-acid transport</keyword>
<feature type="transmembrane region" description="Helical" evidence="6">
    <location>
        <begin position="163"/>
        <end position="182"/>
    </location>
</feature>
<evidence type="ECO:0000256" key="1">
    <source>
        <dbReference type="ARBA" id="ARBA00004141"/>
    </source>
</evidence>
<dbReference type="EMBL" id="JACGCM010001084">
    <property type="protein sequence ID" value="KAF6161842.1"/>
    <property type="molecule type" value="Genomic_DNA"/>
</dbReference>
<evidence type="ECO:0000256" key="6">
    <source>
        <dbReference type="SAM" id="Phobius"/>
    </source>
</evidence>
<dbReference type="GO" id="GO:0015179">
    <property type="term" value="F:L-amino acid transmembrane transporter activity"/>
    <property type="evidence" value="ECO:0007669"/>
    <property type="project" value="TreeGrafter"/>
</dbReference>
<feature type="transmembrane region" description="Helical" evidence="6">
    <location>
        <begin position="387"/>
        <end position="406"/>
    </location>
</feature>
<evidence type="ECO:0000256" key="2">
    <source>
        <dbReference type="ARBA" id="ARBA00022692"/>
    </source>
</evidence>
<dbReference type="Proteomes" id="UP000541444">
    <property type="component" value="Unassembled WGS sequence"/>
</dbReference>
<protein>
    <recommendedName>
        <fullName evidence="7">Amino acid transporter transmembrane domain-containing protein</fullName>
    </recommendedName>
</protein>